<organism evidence="2 3">
    <name type="scientific">Sphaerisporangium aureirubrum</name>
    <dbReference type="NCBI Taxonomy" id="1544736"/>
    <lineage>
        <taxon>Bacteria</taxon>
        <taxon>Bacillati</taxon>
        <taxon>Actinomycetota</taxon>
        <taxon>Actinomycetes</taxon>
        <taxon>Streptosporangiales</taxon>
        <taxon>Streptosporangiaceae</taxon>
        <taxon>Sphaerisporangium</taxon>
    </lineage>
</organism>
<dbReference type="EMBL" id="JBHSRF010000036">
    <property type="protein sequence ID" value="MFC6083993.1"/>
    <property type="molecule type" value="Genomic_DNA"/>
</dbReference>
<dbReference type="SUPFAM" id="SSF53474">
    <property type="entry name" value="alpha/beta-Hydrolases"/>
    <property type="match status" value="1"/>
</dbReference>
<keyword evidence="3" id="KW-1185">Reference proteome</keyword>
<dbReference type="Gene3D" id="3.40.50.1820">
    <property type="entry name" value="alpha/beta hydrolase"/>
    <property type="match status" value="1"/>
</dbReference>
<dbReference type="GO" id="GO:0016787">
    <property type="term" value="F:hydrolase activity"/>
    <property type="evidence" value="ECO:0007669"/>
    <property type="project" value="UniProtKB-KW"/>
</dbReference>
<dbReference type="InterPro" id="IPR029058">
    <property type="entry name" value="AB_hydrolase_fold"/>
</dbReference>
<evidence type="ECO:0000313" key="3">
    <source>
        <dbReference type="Proteomes" id="UP001596137"/>
    </source>
</evidence>
<dbReference type="InterPro" id="IPR050266">
    <property type="entry name" value="AB_hydrolase_sf"/>
</dbReference>
<dbReference type="PANTHER" id="PTHR43798">
    <property type="entry name" value="MONOACYLGLYCEROL LIPASE"/>
    <property type="match status" value="1"/>
</dbReference>
<dbReference type="Proteomes" id="UP001596137">
    <property type="component" value="Unassembled WGS sequence"/>
</dbReference>
<dbReference type="PANTHER" id="PTHR43798:SF33">
    <property type="entry name" value="HYDROLASE, PUTATIVE (AFU_ORTHOLOGUE AFUA_2G14860)-RELATED"/>
    <property type="match status" value="1"/>
</dbReference>
<gene>
    <name evidence="2" type="ORF">ACFP1K_22695</name>
</gene>
<dbReference type="InterPro" id="IPR000073">
    <property type="entry name" value="AB_hydrolase_1"/>
</dbReference>
<protein>
    <submittedName>
        <fullName evidence="2">Alpha/beta fold hydrolase</fullName>
    </submittedName>
</protein>
<dbReference type="PRINTS" id="PR00111">
    <property type="entry name" value="ABHYDROLASE"/>
</dbReference>
<dbReference type="Pfam" id="PF00561">
    <property type="entry name" value="Abhydrolase_1"/>
    <property type="match status" value="1"/>
</dbReference>
<reference evidence="3" key="1">
    <citation type="journal article" date="2019" name="Int. J. Syst. Evol. Microbiol.">
        <title>The Global Catalogue of Microorganisms (GCM) 10K type strain sequencing project: providing services to taxonomists for standard genome sequencing and annotation.</title>
        <authorList>
            <consortium name="The Broad Institute Genomics Platform"/>
            <consortium name="The Broad Institute Genome Sequencing Center for Infectious Disease"/>
            <person name="Wu L."/>
            <person name="Ma J."/>
        </authorList>
    </citation>
    <scope>NUCLEOTIDE SEQUENCE [LARGE SCALE GENOMIC DNA]</scope>
    <source>
        <strain evidence="3">JCM 30346</strain>
    </source>
</reference>
<name>A0ABW1NM16_9ACTN</name>
<feature type="domain" description="AB hydrolase-1" evidence="1">
    <location>
        <begin position="36"/>
        <end position="254"/>
    </location>
</feature>
<accession>A0ABW1NM16</accession>
<proteinExistence type="predicted"/>
<evidence type="ECO:0000313" key="2">
    <source>
        <dbReference type="EMBL" id="MFC6083993.1"/>
    </source>
</evidence>
<evidence type="ECO:0000259" key="1">
    <source>
        <dbReference type="Pfam" id="PF00561"/>
    </source>
</evidence>
<comment type="caution">
    <text evidence="2">The sequence shown here is derived from an EMBL/GenBank/DDBJ whole genome shotgun (WGS) entry which is preliminary data.</text>
</comment>
<sequence>MNTSLINPKTITVDGLTVRYAESEQRDTHALLLSPWPESVYAFEPTWAELAADVHVVAVDLPGFGRSQSRPDLFTPRAAGAFVLQILDALELDKVHIVGPDIGTSASLFAAARQPGRFHSIVIGGGAASARLELGEPLASWVSDPDISWYEQNARRVMQTTLDNIFPATPLGDHVREDYLASYDGRRFAESMRYVRSYPTELKVLERLLPTVETPVRIIVPERDQVVPRAHAEFLADRLPTSALDVVDARHFIWESDPKSYAFLVLDWWDRHRPDNNHAINAER</sequence>
<keyword evidence="2" id="KW-0378">Hydrolase</keyword>
<dbReference type="RefSeq" id="WP_380756576.1">
    <property type="nucleotide sequence ID" value="NZ_JBHSRF010000036.1"/>
</dbReference>